<feature type="region of interest" description="Disordered" evidence="1">
    <location>
        <begin position="1"/>
        <end position="52"/>
    </location>
</feature>
<organism evidence="2 3">
    <name type="scientific">Ephemerocybe angulata</name>
    <dbReference type="NCBI Taxonomy" id="980116"/>
    <lineage>
        <taxon>Eukaryota</taxon>
        <taxon>Fungi</taxon>
        <taxon>Dikarya</taxon>
        <taxon>Basidiomycota</taxon>
        <taxon>Agaricomycotina</taxon>
        <taxon>Agaricomycetes</taxon>
        <taxon>Agaricomycetidae</taxon>
        <taxon>Agaricales</taxon>
        <taxon>Agaricineae</taxon>
        <taxon>Psathyrellaceae</taxon>
        <taxon>Ephemerocybe</taxon>
    </lineage>
</organism>
<dbReference type="Proteomes" id="UP000521943">
    <property type="component" value="Unassembled WGS sequence"/>
</dbReference>
<dbReference type="EMBL" id="JACGCI010000032">
    <property type="protein sequence ID" value="KAF6755055.1"/>
    <property type="molecule type" value="Genomic_DNA"/>
</dbReference>
<dbReference type="AlphaFoldDB" id="A0A8H6HXI0"/>
<reference evidence="2 3" key="1">
    <citation type="submission" date="2020-07" db="EMBL/GenBank/DDBJ databases">
        <title>Comparative genomics of pyrophilous fungi reveals a link between fire events and developmental genes.</title>
        <authorList>
            <consortium name="DOE Joint Genome Institute"/>
            <person name="Steindorff A.S."/>
            <person name="Carver A."/>
            <person name="Calhoun S."/>
            <person name="Stillman K."/>
            <person name="Liu H."/>
            <person name="Lipzen A."/>
            <person name="Pangilinan J."/>
            <person name="Labutti K."/>
            <person name="Bruns T.D."/>
            <person name="Grigoriev I.V."/>
        </authorList>
    </citation>
    <scope>NUCLEOTIDE SEQUENCE [LARGE SCALE GENOMIC DNA]</scope>
    <source>
        <strain evidence="2 3">CBS 144469</strain>
    </source>
</reference>
<keyword evidence="3" id="KW-1185">Reference proteome</keyword>
<sequence>MAEGDDEDERNAGQADTGDEGEGEGNMESDDEEFDPDPQPPRPSATPATAITPHFGLIPQGRVWAMMTMKVPGVPGMNRNCKMGFMPLIEVPEGFERDFPFAWVNDVTLYWNNFYRRWLRLPRGWMPLWHEDTRFPTDSEEHVRDYFNACCDRLSRLQSTYPRIEGRSLVITLLLLPPAPTS</sequence>
<feature type="compositionally biased region" description="Acidic residues" evidence="1">
    <location>
        <begin position="17"/>
        <end position="36"/>
    </location>
</feature>
<gene>
    <name evidence="2" type="ORF">DFP72DRAFT_1068181</name>
</gene>
<evidence type="ECO:0000313" key="2">
    <source>
        <dbReference type="EMBL" id="KAF6755055.1"/>
    </source>
</evidence>
<accession>A0A8H6HXI0</accession>
<protein>
    <submittedName>
        <fullName evidence="2">Uncharacterized protein</fullName>
    </submittedName>
</protein>
<proteinExistence type="predicted"/>
<evidence type="ECO:0000313" key="3">
    <source>
        <dbReference type="Proteomes" id="UP000521943"/>
    </source>
</evidence>
<comment type="caution">
    <text evidence="2">The sequence shown here is derived from an EMBL/GenBank/DDBJ whole genome shotgun (WGS) entry which is preliminary data.</text>
</comment>
<evidence type="ECO:0000256" key="1">
    <source>
        <dbReference type="SAM" id="MobiDB-lite"/>
    </source>
</evidence>
<name>A0A8H6HXI0_9AGAR</name>